<proteinExistence type="predicted"/>
<name>A0A9P0L3C5_ACAOB</name>
<sequence>MSLGTFNESLSLLQDHSKHQDTRMRKNITPVERLAITLRYTSTGCTFGDFEFVLLRFINSKNDCERNMRNNLESIKRCLHTRTNNRIMEKYSEEI</sequence>
<dbReference type="OrthoDB" id="2668416at2759"/>
<reference evidence="1" key="1">
    <citation type="submission" date="2022-03" db="EMBL/GenBank/DDBJ databases">
        <authorList>
            <person name="Sayadi A."/>
        </authorList>
    </citation>
    <scope>NUCLEOTIDE SEQUENCE</scope>
</reference>
<dbReference type="EMBL" id="CAKOFQ010007022">
    <property type="protein sequence ID" value="CAH1987630.1"/>
    <property type="molecule type" value="Genomic_DNA"/>
</dbReference>
<gene>
    <name evidence="1" type="ORF">ACAOBT_LOCUS17963</name>
</gene>
<evidence type="ECO:0000313" key="1">
    <source>
        <dbReference type="EMBL" id="CAH1987630.1"/>
    </source>
</evidence>
<keyword evidence="2" id="KW-1185">Reference proteome</keyword>
<comment type="caution">
    <text evidence="1">The sequence shown here is derived from an EMBL/GenBank/DDBJ whole genome shotgun (WGS) entry which is preliminary data.</text>
</comment>
<dbReference type="AlphaFoldDB" id="A0A9P0L3C5"/>
<evidence type="ECO:0000313" key="2">
    <source>
        <dbReference type="Proteomes" id="UP001152888"/>
    </source>
</evidence>
<organism evidence="1 2">
    <name type="scientific">Acanthoscelides obtectus</name>
    <name type="common">Bean weevil</name>
    <name type="synonym">Bruchus obtectus</name>
    <dbReference type="NCBI Taxonomy" id="200917"/>
    <lineage>
        <taxon>Eukaryota</taxon>
        <taxon>Metazoa</taxon>
        <taxon>Ecdysozoa</taxon>
        <taxon>Arthropoda</taxon>
        <taxon>Hexapoda</taxon>
        <taxon>Insecta</taxon>
        <taxon>Pterygota</taxon>
        <taxon>Neoptera</taxon>
        <taxon>Endopterygota</taxon>
        <taxon>Coleoptera</taxon>
        <taxon>Polyphaga</taxon>
        <taxon>Cucujiformia</taxon>
        <taxon>Chrysomeloidea</taxon>
        <taxon>Chrysomelidae</taxon>
        <taxon>Bruchinae</taxon>
        <taxon>Bruchini</taxon>
        <taxon>Acanthoscelides</taxon>
    </lineage>
</organism>
<protein>
    <submittedName>
        <fullName evidence="1">Uncharacterized protein</fullName>
    </submittedName>
</protein>
<dbReference type="Proteomes" id="UP001152888">
    <property type="component" value="Unassembled WGS sequence"/>
</dbReference>
<accession>A0A9P0L3C5</accession>